<sequence>MFVKIALWLALLACIEGHVVKLKEVPLSKEGLTLDIVVKNKGDKSVVSTMNIDIDELNKKVSMWMMEETPPTPPSLSNPSFEMGYVRSPVTGVPRIASRYIIGAGTCPIGYIKAGRFCFPSDY</sequence>
<feature type="chain" id="PRO_5040311813" evidence="1">
    <location>
        <begin position="18"/>
        <end position="123"/>
    </location>
</feature>
<dbReference type="Proteomes" id="UP001154114">
    <property type="component" value="Chromosome 20"/>
</dbReference>
<dbReference type="OrthoDB" id="7369356at2759"/>
<protein>
    <submittedName>
        <fullName evidence="2">Uncharacterized protein</fullName>
    </submittedName>
</protein>
<name>A0A9P0BUB5_CHRIL</name>
<keyword evidence="3" id="KW-1185">Reference proteome</keyword>
<reference evidence="2" key="1">
    <citation type="submission" date="2021-12" db="EMBL/GenBank/DDBJ databases">
        <authorList>
            <person name="King R."/>
        </authorList>
    </citation>
    <scope>NUCLEOTIDE SEQUENCE</scope>
</reference>
<accession>A0A9P0BUB5</accession>
<dbReference type="AlphaFoldDB" id="A0A9P0BUB5"/>
<gene>
    <name evidence="2" type="ORF">CINC_LOCUS6291</name>
</gene>
<evidence type="ECO:0000256" key="1">
    <source>
        <dbReference type="SAM" id="SignalP"/>
    </source>
</evidence>
<keyword evidence="1" id="KW-0732">Signal</keyword>
<organism evidence="2 3">
    <name type="scientific">Chrysodeixis includens</name>
    <name type="common">Soybean looper</name>
    <name type="synonym">Pseudoplusia includens</name>
    <dbReference type="NCBI Taxonomy" id="689277"/>
    <lineage>
        <taxon>Eukaryota</taxon>
        <taxon>Metazoa</taxon>
        <taxon>Ecdysozoa</taxon>
        <taxon>Arthropoda</taxon>
        <taxon>Hexapoda</taxon>
        <taxon>Insecta</taxon>
        <taxon>Pterygota</taxon>
        <taxon>Neoptera</taxon>
        <taxon>Endopterygota</taxon>
        <taxon>Lepidoptera</taxon>
        <taxon>Glossata</taxon>
        <taxon>Ditrysia</taxon>
        <taxon>Noctuoidea</taxon>
        <taxon>Noctuidae</taxon>
        <taxon>Plusiinae</taxon>
        <taxon>Chrysodeixis</taxon>
    </lineage>
</organism>
<proteinExistence type="predicted"/>
<feature type="signal peptide" evidence="1">
    <location>
        <begin position="1"/>
        <end position="17"/>
    </location>
</feature>
<evidence type="ECO:0000313" key="3">
    <source>
        <dbReference type="Proteomes" id="UP001154114"/>
    </source>
</evidence>
<evidence type="ECO:0000313" key="2">
    <source>
        <dbReference type="EMBL" id="CAH0594322.1"/>
    </source>
</evidence>
<dbReference type="EMBL" id="LR824023">
    <property type="protein sequence ID" value="CAH0594322.1"/>
    <property type="molecule type" value="Genomic_DNA"/>
</dbReference>